<keyword evidence="4" id="KW-0813">Transport</keyword>
<keyword evidence="5" id="KW-0479">Metal-binding</keyword>
<feature type="compositionally biased region" description="Basic and acidic residues" evidence="21">
    <location>
        <begin position="511"/>
        <end position="525"/>
    </location>
</feature>
<feature type="region of interest" description="Disordered" evidence="21">
    <location>
        <begin position="590"/>
        <end position="623"/>
    </location>
</feature>
<feature type="region of interest" description="Disordered" evidence="21">
    <location>
        <begin position="1"/>
        <end position="24"/>
    </location>
</feature>
<feature type="compositionally biased region" description="Polar residues" evidence="21">
    <location>
        <begin position="83"/>
        <end position="97"/>
    </location>
</feature>
<feature type="compositionally biased region" description="Basic and acidic residues" evidence="21">
    <location>
        <begin position="968"/>
        <end position="980"/>
    </location>
</feature>
<name>A0A9P0H5W5_NEZVI</name>
<evidence type="ECO:0000256" key="17">
    <source>
        <dbReference type="ARBA" id="ARBA00068609"/>
    </source>
</evidence>
<dbReference type="GO" id="GO:0006405">
    <property type="term" value="P:RNA export from nucleus"/>
    <property type="evidence" value="ECO:0007669"/>
    <property type="project" value="TreeGrafter"/>
</dbReference>
<dbReference type="GO" id="GO:0008139">
    <property type="term" value="F:nuclear localization sequence binding"/>
    <property type="evidence" value="ECO:0007669"/>
    <property type="project" value="TreeGrafter"/>
</dbReference>
<feature type="compositionally biased region" description="Low complexity" evidence="21">
    <location>
        <begin position="319"/>
        <end position="348"/>
    </location>
</feature>
<organism evidence="23 24">
    <name type="scientific">Nezara viridula</name>
    <name type="common">Southern green stink bug</name>
    <name type="synonym">Cimex viridulus</name>
    <dbReference type="NCBI Taxonomy" id="85310"/>
    <lineage>
        <taxon>Eukaryota</taxon>
        <taxon>Metazoa</taxon>
        <taxon>Ecdysozoa</taxon>
        <taxon>Arthropoda</taxon>
        <taxon>Hexapoda</taxon>
        <taxon>Insecta</taxon>
        <taxon>Pterygota</taxon>
        <taxon>Neoptera</taxon>
        <taxon>Paraneoptera</taxon>
        <taxon>Hemiptera</taxon>
        <taxon>Heteroptera</taxon>
        <taxon>Panheteroptera</taxon>
        <taxon>Pentatomomorpha</taxon>
        <taxon>Pentatomoidea</taxon>
        <taxon>Pentatomidae</taxon>
        <taxon>Pentatominae</taxon>
        <taxon>Nezara</taxon>
    </lineage>
</organism>
<evidence type="ECO:0000256" key="2">
    <source>
        <dbReference type="ARBA" id="ARBA00004126"/>
    </source>
</evidence>
<keyword evidence="7 20" id="KW-0863">Zinc-finger</keyword>
<feature type="compositionally biased region" description="Polar residues" evidence="21">
    <location>
        <begin position="1016"/>
        <end position="1035"/>
    </location>
</feature>
<dbReference type="AlphaFoldDB" id="A0A9P0H5W5"/>
<dbReference type="PANTHER" id="PTHR23193:SF23">
    <property type="entry name" value="NUCLEAR PORE COMPLEX PROTEIN NUP153"/>
    <property type="match status" value="1"/>
</dbReference>
<dbReference type="GO" id="GO:0003677">
    <property type="term" value="F:DNA binding"/>
    <property type="evidence" value="ECO:0007669"/>
    <property type="project" value="UniProtKB-KW"/>
</dbReference>
<gene>
    <name evidence="23" type="ORF">NEZAVI_LOCUS6154</name>
</gene>
<feature type="compositionally biased region" description="Acidic residues" evidence="21">
    <location>
        <begin position="61"/>
        <end position="71"/>
    </location>
</feature>
<dbReference type="GO" id="GO:0051028">
    <property type="term" value="P:mRNA transport"/>
    <property type="evidence" value="ECO:0007669"/>
    <property type="project" value="UniProtKB-KW"/>
</dbReference>
<evidence type="ECO:0000313" key="23">
    <source>
        <dbReference type="EMBL" id="CAH1396001.1"/>
    </source>
</evidence>
<dbReference type="SMART" id="SM00547">
    <property type="entry name" value="ZnF_RBZ"/>
    <property type="match status" value="3"/>
</dbReference>
<sequence length="1270" mass="138185">MAKANNGGRTKKSHNYKPYDTSNSFVKRITAKVSEIIPQSSSWVSRLFSPAPKINVREREELEEEDEEEEERQPPSKRLCFRSSESNDYSHHNNVNRLSDLDRESGDISPILSSRLDTERDRAVPGPSGLHLRNFVSSTPAVRQTTYESSPKASPTFVKRTPLVDQKKNANKRSSLNLSSSSTINSTQPSFDTFVFRNPLNKSGLRPRTSLNESCFYPGETTYGGASARLLTVDQPKARVVNVTASPTLQRDTIGTSALRILKALEQFSTPVLDAKKIPVRTEGANLRKRKPPQPYEELIFPSMPELLSLKRREVVNKPTISETEPQPSPSTSAAVSSGSGFSVPSVSKQMAPAPSTNADYSLRPESTKEAHIGSIKGRQKDEELQTERVPELNLPNVQLKITSLPKFDLKTSTQAKLGSPKNNSVTVSKSLPKFEFSEPETLEKISSEKIIPNFHVNAFKFSEPLTSIETNKKTLKSPLSQNSFPLKDNLNEVNTLKMKVSSPNFKLKRKSTESNPKKETKNFELKKSSEMKTGSIIEIFNKNNASLEKVETLKHSEKSLQCSKCKINYDKIKGKCSCENSIGSIKHTKDNASESKLDSKKSTVVDENSEKKNKSNSLEKGNKLAKAPLKGFEGYKKPADTWECKECFVMNKNSSDACVSCSTPKSGKPQNSVNTLTVTPAALTFSSSGNKTDPLIKTAANFVPMANSIKKPPGQWECNACWVQNKSDVTSCVACNASKPGSASVEKPKPTFSFGIPPGSNESSGFKFEANPNAQKNDNATEKPPQFSFGSSNEEVKNAGFKFGTDQKSDSVPKTNASFPPLINSFKKSNKWECNSCLVQNENDVNSCVSCTAPKPGANPVEKPKPTFSFGVTSTNSSSTPNLQIGLNLNTQKIETTAVQPQFTFGSQPDEKKSTTSVFKFGSNEPKPNNESKPTFTFMNSDKPKESEPPKPVVSNLFSFGSNAKGNKTDDTSVDDEKPLKKKVSFGKPLVSEKRISNDTNSSIFGSVISKSNDGSTNFTFPTKSPFENNSTASKEPGKEPAPNTFIFGSTEPNAVLKPSLSEPSKPISFSAPPSDTINLANNEHSNTHNIFGGSFTGFKPPETENKPFSFIGNSQSNQGGQFTFNAVASAPTEPFGGQQPSSGLPMFNQQQPQQAPPAPAPSLFSQQSEPKPFVFGAPPQQQPPSFFTFTAAPQQSTGIGATTTPAFGGFAAPSNSAPVFDPNAKPSFNFTGGATPSFSAAAVPNSTGEAVPEVRRVRKAIRRTTQHR</sequence>
<dbReference type="InterPro" id="IPR026054">
    <property type="entry name" value="Nucleoporin"/>
</dbReference>
<evidence type="ECO:0000256" key="18">
    <source>
        <dbReference type="ARBA" id="ARBA00078197"/>
    </source>
</evidence>
<feature type="compositionally biased region" description="Polar residues" evidence="21">
    <location>
        <begin position="927"/>
        <end position="941"/>
    </location>
</feature>
<feature type="region of interest" description="Disordered" evidence="21">
    <location>
        <begin position="48"/>
        <end position="156"/>
    </location>
</feature>
<comment type="subcellular location">
    <subcellularLocation>
        <location evidence="2">Nucleus membrane</location>
    </subcellularLocation>
    <subcellularLocation>
        <location evidence="3">Nucleus</location>
        <location evidence="3">Nuclear pore complex</location>
    </subcellularLocation>
</comment>
<dbReference type="GO" id="GO:0005643">
    <property type="term" value="C:nuclear pore"/>
    <property type="evidence" value="ECO:0007669"/>
    <property type="project" value="UniProtKB-SubCell"/>
</dbReference>
<comment type="similarity">
    <text evidence="16">Belongs to the NUP153 family.</text>
</comment>
<keyword evidence="11" id="KW-0811">Translocation</keyword>
<evidence type="ECO:0000256" key="10">
    <source>
        <dbReference type="ARBA" id="ARBA00022927"/>
    </source>
</evidence>
<protein>
    <recommendedName>
        <fullName evidence="17">Nuclear pore complex protein Nup153</fullName>
    </recommendedName>
    <alternativeName>
        <fullName evidence="19">153 kDa nucleoporin</fullName>
    </alternativeName>
    <alternativeName>
        <fullName evidence="18">Nucleoporin Nup153</fullName>
    </alternativeName>
</protein>
<feature type="region of interest" description="Disordered" evidence="21">
    <location>
        <begin position="319"/>
        <end position="390"/>
    </location>
</feature>
<keyword evidence="12" id="KW-0238">DNA-binding</keyword>
<feature type="region of interest" description="Disordered" evidence="21">
    <location>
        <begin position="903"/>
        <end position="981"/>
    </location>
</feature>
<keyword evidence="6" id="KW-0677">Repeat</keyword>
<evidence type="ECO:0000256" key="7">
    <source>
        <dbReference type="ARBA" id="ARBA00022771"/>
    </source>
</evidence>
<feature type="compositionally biased region" description="Basic and acidic residues" evidence="21">
    <location>
        <begin position="379"/>
        <end position="390"/>
    </location>
</feature>
<evidence type="ECO:0000259" key="22">
    <source>
        <dbReference type="PROSITE" id="PS50199"/>
    </source>
</evidence>
<keyword evidence="9" id="KW-0862">Zinc</keyword>
<feature type="region of interest" description="Disordered" evidence="21">
    <location>
        <begin position="1016"/>
        <end position="1190"/>
    </location>
</feature>
<keyword evidence="8" id="KW-0509">mRNA transport</keyword>
<keyword evidence="13" id="KW-0906">Nuclear pore complex</keyword>
<dbReference type="Gene3D" id="4.10.1060.10">
    <property type="entry name" value="Zinc finger, RanBP2-type"/>
    <property type="match status" value="3"/>
</dbReference>
<keyword evidence="10" id="KW-0653">Protein transport</keyword>
<feature type="compositionally biased region" description="Basic and acidic residues" evidence="21">
    <location>
        <begin position="590"/>
        <end position="614"/>
    </location>
</feature>
<evidence type="ECO:0000256" key="8">
    <source>
        <dbReference type="ARBA" id="ARBA00022816"/>
    </source>
</evidence>
<evidence type="ECO:0000256" key="9">
    <source>
        <dbReference type="ARBA" id="ARBA00022833"/>
    </source>
</evidence>
<feature type="compositionally biased region" description="Polar residues" evidence="21">
    <location>
        <begin position="957"/>
        <end position="967"/>
    </location>
</feature>
<dbReference type="InterPro" id="IPR001876">
    <property type="entry name" value="Znf_RanBP2"/>
</dbReference>
<feature type="domain" description="RanBP2-type" evidence="22">
    <location>
        <begin position="829"/>
        <end position="858"/>
    </location>
</feature>
<feature type="region of interest" description="Disordered" evidence="21">
    <location>
        <begin position="506"/>
        <end position="525"/>
    </location>
</feature>
<dbReference type="PROSITE" id="PS50199">
    <property type="entry name" value="ZF_RANBP2_2"/>
    <property type="match status" value="3"/>
</dbReference>
<keyword evidence="15" id="KW-0539">Nucleus</keyword>
<evidence type="ECO:0000256" key="1">
    <source>
        <dbReference type="ARBA" id="ARBA00001947"/>
    </source>
</evidence>
<dbReference type="PANTHER" id="PTHR23193">
    <property type="entry name" value="NUCLEAR PORE COMPLEX PROTEIN NUP"/>
    <property type="match status" value="1"/>
</dbReference>
<feature type="compositionally biased region" description="Polar residues" evidence="21">
    <location>
        <begin position="135"/>
        <end position="153"/>
    </location>
</feature>
<evidence type="ECO:0000256" key="12">
    <source>
        <dbReference type="ARBA" id="ARBA00023125"/>
    </source>
</evidence>
<dbReference type="EMBL" id="OV725079">
    <property type="protein sequence ID" value="CAH1396001.1"/>
    <property type="molecule type" value="Genomic_DNA"/>
</dbReference>
<dbReference type="FunFam" id="4.10.1060.10:FF:000001">
    <property type="entry name" value="Nuclear pore complex protein Nup153"/>
    <property type="match status" value="1"/>
</dbReference>
<dbReference type="Proteomes" id="UP001152798">
    <property type="component" value="Chromosome 3"/>
</dbReference>
<feature type="region of interest" description="Disordered" evidence="21">
    <location>
        <begin position="1243"/>
        <end position="1270"/>
    </location>
</feature>
<feature type="compositionally biased region" description="Polar residues" evidence="21">
    <location>
        <begin position="1073"/>
        <end position="1091"/>
    </location>
</feature>
<feature type="compositionally biased region" description="Basic residues" evidence="21">
    <location>
        <begin position="1258"/>
        <end position="1270"/>
    </location>
</feature>
<evidence type="ECO:0000256" key="13">
    <source>
        <dbReference type="ARBA" id="ARBA00023132"/>
    </source>
</evidence>
<keyword evidence="14" id="KW-0472">Membrane</keyword>
<reference evidence="23" key="1">
    <citation type="submission" date="2022-01" db="EMBL/GenBank/DDBJ databases">
        <authorList>
            <person name="King R."/>
        </authorList>
    </citation>
    <scope>NUCLEOTIDE SEQUENCE</scope>
</reference>
<evidence type="ECO:0000256" key="15">
    <source>
        <dbReference type="ARBA" id="ARBA00023242"/>
    </source>
</evidence>
<dbReference type="GO" id="GO:0017056">
    <property type="term" value="F:structural constituent of nuclear pore"/>
    <property type="evidence" value="ECO:0007669"/>
    <property type="project" value="TreeGrafter"/>
</dbReference>
<dbReference type="PROSITE" id="PS01358">
    <property type="entry name" value="ZF_RANBP2_1"/>
    <property type="match status" value="3"/>
</dbReference>
<dbReference type="SUPFAM" id="SSF90209">
    <property type="entry name" value="Ran binding protein zinc finger-like"/>
    <property type="match status" value="3"/>
</dbReference>
<dbReference type="GO" id="GO:0006606">
    <property type="term" value="P:protein import into nucleus"/>
    <property type="evidence" value="ECO:0007669"/>
    <property type="project" value="TreeGrafter"/>
</dbReference>
<dbReference type="InterPro" id="IPR036443">
    <property type="entry name" value="Znf_RanBP2_sf"/>
</dbReference>
<evidence type="ECO:0000256" key="11">
    <source>
        <dbReference type="ARBA" id="ARBA00023010"/>
    </source>
</evidence>
<evidence type="ECO:0000256" key="19">
    <source>
        <dbReference type="ARBA" id="ARBA00079437"/>
    </source>
</evidence>
<evidence type="ECO:0000256" key="21">
    <source>
        <dbReference type="SAM" id="MobiDB-lite"/>
    </source>
</evidence>
<evidence type="ECO:0000256" key="4">
    <source>
        <dbReference type="ARBA" id="ARBA00022448"/>
    </source>
</evidence>
<evidence type="ECO:0000256" key="16">
    <source>
        <dbReference type="ARBA" id="ARBA00060842"/>
    </source>
</evidence>
<comment type="cofactor">
    <cofactor evidence="1">
        <name>Zn(2+)</name>
        <dbReference type="ChEBI" id="CHEBI:29105"/>
    </cofactor>
</comment>
<dbReference type="GO" id="GO:0031965">
    <property type="term" value="C:nuclear membrane"/>
    <property type="evidence" value="ECO:0007669"/>
    <property type="project" value="UniProtKB-SubCell"/>
</dbReference>
<dbReference type="GO" id="GO:0008270">
    <property type="term" value="F:zinc ion binding"/>
    <property type="evidence" value="ECO:0007669"/>
    <property type="project" value="UniProtKB-KW"/>
</dbReference>
<dbReference type="OrthoDB" id="79830at2759"/>
<keyword evidence="24" id="KW-1185">Reference proteome</keyword>
<feature type="region of interest" description="Disordered" evidence="21">
    <location>
        <begin position="747"/>
        <end position="793"/>
    </location>
</feature>
<evidence type="ECO:0000256" key="20">
    <source>
        <dbReference type="PROSITE-ProRule" id="PRU00322"/>
    </source>
</evidence>
<dbReference type="Pfam" id="PF00641">
    <property type="entry name" value="Zn_ribbon_RanBP"/>
    <property type="match status" value="3"/>
</dbReference>
<evidence type="ECO:0000256" key="6">
    <source>
        <dbReference type="ARBA" id="ARBA00022737"/>
    </source>
</evidence>
<feature type="domain" description="RanBP2-type" evidence="22">
    <location>
        <begin position="713"/>
        <end position="742"/>
    </location>
</feature>
<feature type="domain" description="RanBP2-type" evidence="22">
    <location>
        <begin position="639"/>
        <end position="668"/>
    </location>
</feature>
<evidence type="ECO:0000256" key="3">
    <source>
        <dbReference type="ARBA" id="ARBA00004567"/>
    </source>
</evidence>
<evidence type="ECO:0000256" key="5">
    <source>
        <dbReference type="ARBA" id="ARBA00022723"/>
    </source>
</evidence>
<evidence type="ECO:0000256" key="14">
    <source>
        <dbReference type="ARBA" id="ARBA00023136"/>
    </source>
</evidence>
<evidence type="ECO:0000313" key="24">
    <source>
        <dbReference type="Proteomes" id="UP001152798"/>
    </source>
</evidence>
<accession>A0A9P0H5W5</accession>
<proteinExistence type="inferred from homology"/>
<feature type="compositionally biased region" description="Polar residues" evidence="21">
    <location>
        <begin position="1113"/>
        <end position="1128"/>
    </location>
</feature>